<reference evidence="2 3" key="1">
    <citation type="journal article" date="2014" name="PLoS Genet.">
        <title>Phylogenetically driven sequencing of extremely halophilic archaea reveals strategies for static and dynamic osmo-response.</title>
        <authorList>
            <person name="Becker E.A."/>
            <person name="Seitzer P.M."/>
            <person name="Tritt A."/>
            <person name="Larsen D."/>
            <person name="Krusor M."/>
            <person name="Yao A.I."/>
            <person name="Wu D."/>
            <person name="Madern D."/>
            <person name="Eisen J.A."/>
            <person name="Darling A.E."/>
            <person name="Facciotti M.T."/>
        </authorList>
    </citation>
    <scope>NUCLEOTIDE SEQUENCE [LARGE SCALE GENOMIC DNA]</scope>
    <source>
        <strain evidence="2 3">DSM 19288</strain>
    </source>
</reference>
<evidence type="ECO:0000256" key="1">
    <source>
        <dbReference type="SAM" id="MobiDB-lite"/>
    </source>
</evidence>
<dbReference type="PATRIC" id="fig|1227465.4.peg.2890"/>
<dbReference type="Proteomes" id="UP000011586">
    <property type="component" value="Unassembled WGS sequence"/>
</dbReference>
<gene>
    <name evidence="2" type="ORF">C463_14935</name>
</gene>
<accession>M0E0Q3</accession>
<comment type="caution">
    <text evidence="2">The sequence shown here is derived from an EMBL/GenBank/DDBJ whole genome shotgun (WGS) entry which is preliminary data.</text>
</comment>
<evidence type="ECO:0000313" key="3">
    <source>
        <dbReference type="Proteomes" id="UP000011586"/>
    </source>
</evidence>
<proteinExistence type="predicted"/>
<organism evidence="2 3">
    <name type="scientific">Halorubrum californiense DSM 19288</name>
    <dbReference type="NCBI Taxonomy" id="1227465"/>
    <lineage>
        <taxon>Archaea</taxon>
        <taxon>Methanobacteriati</taxon>
        <taxon>Methanobacteriota</taxon>
        <taxon>Stenosarchaea group</taxon>
        <taxon>Halobacteria</taxon>
        <taxon>Halobacteriales</taxon>
        <taxon>Haloferacaceae</taxon>
        <taxon>Halorubrum</taxon>
    </lineage>
</organism>
<feature type="compositionally biased region" description="Low complexity" evidence="1">
    <location>
        <begin position="30"/>
        <end position="41"/>
    </location>
</feature>
<dbReference type="AlphaFoldDB" id="M0E0Q3"/>
<keyword evidence="3" id="KW-1185">Reference proteome</keyword>
<protein>
    <submittedName>
        <fullName evidence="2">Uncharacterized protein</fullName>
    </submittedName>
</protein>
<dbReference type="STRING" id="1227465.C463_14935"/>
<dbReference type="EMBL" id="AOJK01000069">
    <property type="protein sequence ID" value="ELZ40613.1"/>
    <property type="molecule type" value="Genomic_DNA"/>
</dbReference>
<sequence>MADTMRAAVVPEADPAARLSELGGASVVLTTPPRATPSSPSWAGSGSTAR</sequence>
<name>M0E0Q3_9EURY</name>
<evidence type="ECO:0000313" key="2">
    <source>
        <dbReference type="EMBL" id="ELZ40613.1"/>
    </source>
</evidence>
<feature type="region of interest" description="Disordered" evidence="1">
    <location>
        <begin position="28"/>
        <end position="50"/>
    </location>
</feature>